<keyword evidence="5" id="KW-1185">Reference proteome</keyword>
<name>A0A1V9X8V2_9ACAR</name>
<feature type="transmembrane region" description="Helical" evidence="2">
    <location>
        <begin position="29"/>
        <end position="47"/>
    </location>
</feature>
<protein>
    <submittedName>
        <fullName evidence="4">Down syndrome cell adhesion molecule-like</fullName>
    </submittedName>
</protein>
<dbReference type="InterPro" id="IPR007110">
    <property type="entry name" value="Ig-like_dom"/>
</dbReference>
<reference evidence="4 5" key="1">
    <citation type="journal article" date="2017" name="Gigascience">
        <title>Draft genome of the honey bee ectoparasitic mite, Tropilaelaps mercedesae, is shaped by the parasitic life history.</title>
        <authorList>
            <person name="Dong X."/>
            <person name="Armstrong S.D."/>
            <person name="Xia D."/>
            <person name="Makepeace B.L."/>
            <person name="Darby A.C."/>
            <person name="Kadowaki T."/>
        </authorList>
    </citation>
    <scope>NUCLEOTIDE SEQUENCE [LARGE SCALE GENOMIC DNA]</scope>
    <source>
        <strain evidence="4">Wuxi-XJTLU</strain>
    </source>
</reference>
<feature type="domain" description="Ig-like" evidence="3">
    <location>
        <begin position="59"/>
        <end position="154"/>
    </location>
</feature>
<keyword evidence="2" id="KW-0812">Transmembrane</keyword>
<dbReference type="OrthoDB" id="5969272at2759"/>
<dbReference type="InterPro" id="IPR036179">
    <property type="entry name" value="Ig-like_dom_sf"/>
</dbReference>
<feature type="region of interest" description="Disordered" evidence="1">
    <location>
        <begin position="1"/>
        <end position="31"/>
    </location>
</feature>
<dbReference type="InterPro" id="IPR013783">
    <property type="entry name" value="Ig-like_fold"/>
</dbReference>
<dbReference type="AlphaFoldDB" id="A0A1V9X8V2"/>
<dbReference type="InParanoid" id="A0A1V9X8V2"/>
<evidence type="ECO:0000313" key="5">
    <source>
        <dbReference type="Proteomes" id="UP000192247"/>
    </source>
</evidence>
<dbReference type="EMBL" id="MNPL01019693">
    <property type="protein sequence ID" value="OQR69823.1"/>
    <property type="molecule type" value="Genomic_DNA"/>
</dbReference>
<dbReference type="Gene3D" id="2.60.40.10">
    <property type="entry name" value="Immunoglobulins"/>
    <property type="match status" value="1"/>
</dbReference>
<dbReference type="InterPro" id="IPR013098">
    <property type="entry name" value="Ig_I-set"/>
</dbReference>
<evidence type="ECO:0000313" key="4">
    <source>
        <dbReference type="EMBL" id="OQR69823.1"/>
    </source>
</evidence>
<feature type="compositionally biased region" description="Basic and acidic residues" evidence="1">
    <location>
        <begin position="1"/>
        <end position="13"/>
    </location>
</feature>
<organism evidence="4 5">
    <name type="scientific">Tropilaelaps mercedesae</name>
    <dbReference type="NCBI Taxonomy" id="418985"/>
    <lineage>
        <taxon>Eukaryota</taxon>
        <taxon>Metazoa</taxon>
        <taxon>Ecdysozoa</taxon>
        <taxon>Arthropoda</taxon>
        <taxon>Chelicerata</taxon>
        <taxon>Arachnida</taxon>
        <taxon>Acari</taxon>
        <taxon>Parasitiformes</taxon>
        <taxon>Mesostigmata</taxon>
        <taxon>Gamasina</taxon>
        <taxon>Dermanyssoidea</taxon>
        <taxon>Laelapidae</taxon>
        <taxon>Tropilaelaps</taxon>
    </lineage>
</organism>
<accession>A0A1V9X8V2</accession>
<dbReference type="SUPFAM" id="SSF48726">
    <property type="entry name" value="Immunoglobulin"/>
    <property type="match status" value="1"/>
</dbReference>
<evidence type="ECO:0000256" key="1">
    <source>
        <dbReference type="SAM" id="MobiDB-lite"/>
    </source>
</evidence>
<keyword evidence="2" id="KW-0472">Membrane</keyword>
<dbReference type="Proteomes" id="UP000192247">
    <property type="component" value="Unassembled WGS sequence"/>
</dbReference>
<evidence type="ECO:0000256" key="2">
    <source>
        <dbReference type="SAM" id="Phobius"/>
    </source>
</evidence>
<sequence>MRPERRRVFDDGRANAGTRVRGSSGRGRGSGGVAAVVGGWWLLLLTLDSFVDASKYQAPSFHEEPPSRVRFLNSSGVVIPCAVQGQPPPRISWIHRDGSEALTVPNLRHVRSDGALVLEPFAAQDFRSDVHDTAYRCSAQNPAGAVLSRDVKVTAGMLCVCSTPASAGFASSALILCEGSTPSRKGGPREDEEDLRDVCSDRVCSTEFRGREFGGYVTPGHTVLSHGEWMTLKAQRPPPHDPVG</sequence>
<gene>
    <name evidence="4" type="ORF">BIW11_01776</name>
</gene>
<keyword evidence="2" id="KW-1133">Transmembrane helix</keyword>
<dbReference type="PROSITE" id="PS50835">
    <property type="entry name" value="IG_LIKE"/>
    <property type="match status" value="1"/>
</dbReference>
<evidence type="ECO:0000259" key="3">
    <source>
        <dbReference type="PROSITE" id="PS50835"/>
    </source>
</evidence>
<dbReference type="STRING" id="418985.A0A1V9X8V2"/>
<dbReference type="Pfam" id="PF07679">
    <property type="entry name" value="I-set"/>
    <property type="match status" value="1"/>
</dbReference>
<proteinExistence type="predicted"/>
<comment type="caution">
    <text evidence="4">The sequence shown here is derived from an EMBL/GenBank/DDBJ whole genome shotgun (WGS) entry which is preliminary data.</text>
</comment>